<proteinExistence type="predicted"/>
<keyword evidence="2" id="KW-0964">Secreted</keyword>
<evidence type="ECO:0000256" key="3">
    <source>
        <dbReference type="ARBA" id="ARBA00023157"/>
    </source>
</evidence>
<evidence type="ECO:0000256" key="5">
    <source>
        <dbReference type="SAM" id="SignalP"/>
    </source>
</evidence>
<dbReference type="PROSITE" id="PS50240">
    <property type="entry name" value="TRYPSIN_DOM"/>
    <property type="match status" value="1"/>
</dbReference>
<evidence type="ECO:0000256" key="2">
    <source>
        <dbReference type="ARBA" id="ARBA00022525"/>
    </source>
</evidence>
<dbReference type="SUPFAM" id="SSF50494">
    <property type="entry name" value="Trypsin-like serine proteases"/>
    <property type="match status" value="1"/>
</dbReference>
<dbReference type="PROSITE" id="PS00135">
    <property type="entry name" value="TRYPSIN_SER"/>
    <property type="match status" value="1"/>
</dbReference>
<accession>E9GLM8</accession>
<dbReference type="InterPro" id="IPR009003">
    <property type="entry name" value="Peptidase_S1_PA"/>
</dbReference>
<evidence type="ECO:0000313" key="7">
    <source>
        <dbReference type="EMBL" id="EFX79661.1"/>
    </source>
</evidence>
<dbReference type="InterPro" id="IPR043504">
    <property type="entry name" value="Peptidase_S1_PA_chymotrypsin"/>
</dbReference>
<dbReference type="InterPro" id="IPR033116">
    <property type="entry name" value="TRYPSIN_SER"/>
</dbReference>
<evidence type="ECO:0000256" key="1">
    <source>
        <dbReference type="ARBA" id="ARBA00004613"/>
    </source>
</evidence>
<keyword evidence="4" id="KW-0720">Serine protease</keyword>
<dbReference type="MEROPS" id="S01.316"/>
<dbReference type="GO" id="GO:0005615">
    <property type="term" value="C:extracellular space"/>
    <property type="evidence" value="ECO:0000318"/>
    <property type="project" value="GO_Central"/>
</dbReference>
<dbReference type="eggNOG" id="KOG3627">
    <property type="taxonomic scope" value="Eukaryota"/>
</dbReference>
<dbReference type="OMA" id="RIYETND"/>
<dbReference type="PANTHER" id="PTHR24252">
    <property type="entry name" value="ACROSIN-RELATED"/>
    <property type="match status" value="1"/>
</dbReference>
<feature type="signal peptide" evidence="5">
    <location>
        <begin position="1"/>
        <end position="27"/>
    </location>
</feature>
<dbReference type="GO" id="GO:0045087">
    <property type="term" value="P:innate immune response"/>
    <property type="evidence" value="ECO:0000318"/>
    <property type="project" value="GO_Central"/>
</dbReference>
<dbReference type="HOGENOM" id="CLU_006842_9_0_1"/>
<dbReference type="AlphaFoldDB" id="E9GLM8"/>
<dbReference type="Proteomes" id="UP000000305">
    <property type="component" value="Unassembled WGS sequence"/>
</dbReference>
<evidence type="ECO:0000313" key="8">
    <source>
        <dbReference type="Proteomes" id="UP000000305"/>
    </source>
</evidence>
<organism evidence="7 8">
    <name type="scientific">Daphnia pulex</name>
    <name type="common">Water flea</name>
    <dbReference type="NCBI Taxonomy" id="6669"/>
    <lineage>
        <taxon>Eukaryota</taxon>
        <taxon>Metazoa</taxon>
        <taxon>Ecdysozoa</taxon>
        <taxon>Arthropoda</taxon>
        <taxon>Crustacea</taxon>
        <taxon>Branchiopoda</taxon>
        <taxon>Diplostraca</taxon>
        <taxon>Cladocera</taxon>
        <taxon>Anomopoda</taxon>
        <taxon>Daphniidae</taxon>
        <taxon>Daphnia</taxon>
    </lineage>
</organism>
<comment type="subcellular location">
    <subcellularLocation>
        <location evidence="1">Secreted</location>
    </subcellularLocation>
</comment>
<dbReference type="Gene3D" id="2.40.10.10">
    <property type="entry name" value="Trypsin-like serine proteases"/>
    <property type="match status" value="1"/>
</dbReference>
<evidence type="ECO:0000259" key="6">
    <source>
        <dbReference type="PROSITE" id="PS50240"/>
    </source>
</evidence>
<dbReference type="OrthoDB" id="8440449at2759"/>
<keyword evidence="8" id="KW-1185">Reference proteome</keyword>
<keyword evidence="4" id="KW-0378">Hydrolase</keyword>
<keyword evidence="4" id="KW-0645">Protease</keyword>
<feature type="chain" id="PRO_5003237556" description="Peptidase S1 domain-containing protein" evidence="5">
    <location>
        <begin position="28"/>
        <end position="383"/>
    </location>
</feature>
<keyword evidence="3" id="KW-1015">Disulfide bond</keyword>
<dbReference type="GO" id="GO:0004252">
    <property type="term" value="F:serine-type endopeptidase activity"/>
    <property type="evidence" value="ECO:0007669"/>
    <property type="project" value="InterPro"/>
</dbReference>
<evidence type="ECO:0000256" key="4">
    <source>
        <dbReference type="RuleBase" id="RU363034"/>
    </source>
</evidence>
<feature type="domain" description="Peptidase S1" evidence="6">
    <location>
        <begin position="137"/>
        <end position="382"/>
    </location>
</feature>
<dbReference type="PhylomeDB" id="E9GLM8"/>
<dbReference type="Pfam" id="PF00089">
    <property type="entry name" value="Trypsin"/>
    <property type="match status" value="1"/>
</dbReference>
<dbReference type="PANTHER" id="PTHR24252:SF7">
    <property type="entry name" value="HYALIN"/>
    <property type="match status" value="1"/>
</dbReference>
<keyword evidence="5" id="KW-0732">Signal</keyword>
<gene>
    <name evidence="7" type="ORF">DAPPUDRAFT_244721</name>
</gene>
<protein>
    <recommendedName>
        <fullName evidence="6">Peptidase S1 domain-containing protein</fullName>
    </recommendedName>
</protein>
<dbReference type="EMBL" id="GL732551">
    <property type="protein sequence ID" value="EFX79661.1"/>
    <property type="molecule type" value="Genomic_DNA"/>
</dbReference>
<dbReference type="PROSITE" id="PS00134">
    <property type="entry name" value="TRYPSIN_HIS"/>
    <property type="match status" value="1"/>
</dbReference>
<dbReference type="InterPro" id="IPR001254">
    <property type="entry name" value="Trypsin_dom"/>
</dbReference>
<dbReference type="InterPro" id="IPR018114">
    <property type="entry name" value="TRYPSIN_HIS"/>
</dbReference>
<dbReference type="KEGG" id="dpx:DAPPUDRAFT_244721"/>
<name>E9GLM8_DAPPU</name>
<dbReference type="InParanoid" id="E9GLM8"/>
<reference evidence="7 8" key="1">
    <citation type="journal article" date="2011" name="Science">
        <title>The ecoresponsive genome of Daphnia pulex.</title>
        <authorList>
            <person name="Colbourne J.K."/>
            <person name="Pfrender M.E."/>
            <person name="Gilbert D."/>
            <person name="Thomas W.K."/>
            <person name="Tucker A."/>
            <person name="Oakley T.H."/>
            <person name="Tokishita S."/>
            <person name="Aerts A."/>
            <person name="Arnold G.J."/>
            <person name="Basu M.K."/>
            <person name="Bauer D.J."/>
            <person name="Caceres C.E."/>
            <person name="Carmel L."/>
            <person name="Casola C."/>
            <person name="Choi J.H."/>
            <person name="Detter J.C."/>
            <person name="Dong Q."/>
            <person name="Dusheyko S."/>
            <person name="Eads B.D."/>
            <person name="Frohlich T."/>
            <person name="Geiler-Samerotte K.A."/>
            <person name="Gerlach D."/>
            <person name="Hatcher P."/>
            <person name="Jogdeo S."/>
            <person name="Krijgsveld J."/>
            <person name="Kriventseva E.V."/>
            <person name="Kultz D."/>
            <person name="Laforsch C."/>
            <person name="Lindquist E."/>
            <person name="Lopez J."/>
            <person name="Manak J.R."/>
            <person name="Muller J."/>
            <person name="Pangilinan J."/>
            <person name="Patwardhan R.P."/>
            <person name="Pitluck S."/>
            <person name="Pritham E.J."/>
            <person name="Rechtsteiner A."/>
            <person name="Rho M."/>
            <person name="Rogozin I.B."/>
            <person name="Sakarya O."/>
            <person name="Salamov A."/>
            <person name="Schaack S."/>
            <person name="Shapiro H."/>
            <person name="Shiga Y."/>
            <person name="Skalitzky C."/>
            <person name="Smith Z."/>
            <person name="Souvorov A."/>
            <person name="Sung W."/>
            <person name="Tang Z."/>
            <person name="Tsuchiya D."/>
            <person name="Tu H."/>
            <person name="Vos H."/>
            <person name="Wang M."/>
            <person name="Wolf Y.I."/>
            <person name="Yamagata H."/>
            <person name="Yamada T."/>
            <person name="Ye Y."/>
            <person name="Shaw J.R."/>
            <person name="Andrews J."/>
            <person name="Crease T.J."/>
            <person name="Tang H."/>
            <person name="Lucas S.M."/>
            <person name="Robertson H.M."/>
            <person name="Bork P."/>
            <person name="Koonin E.V."/>
            <person name="Zdobnov E.M."/>
            <person name="Grigoriev I.V."/>
            <person name="Lynch M."/>
            <person name="Boore J.L."/>
        </authorList>
    </citation>
    <scope>NUCLEOTIDE SEQUENCE [LARGE SCALE GENOMIC DNA]</scope>
</reference>
<dbReference type="FunFam" id="2.40.10.10:FF:000047">
    <property type="entry name" value="Trypsin eta"/>
    <property type="match status" value="1"/>
</dbReference>
<dbReference type="GO" id="GO:0016485">
    <property type="term" value="P:protein processing"/>
    <property type="evidence" value="ECO:0007669"/>
    <property type="project" value="UniProtKB-ARBA"/>
</dbReference>
<dbReference type="CDD" id="cd00190">
    <property type="entry name" value="Tryp_SPc"/>
    <property type="match status" value="1"/>
</dbReference>
<dbReference type="InterPro" id="IPR001314">
    <property type="entry name" value="Peptidase_S1A"/>
</dbReference>
<dbReference type="SMART" id="SM00020">
    <property type="entry name" value="Tryp_SPc"/>
    <property type="match status" value="1"/>
</dbReference>
<dbReference type="PRINTS" id="PR00722">
    <property type="entry name" value="CHYMOTRYPSIN"/>
</dbReference>
<sequence length="383" mass="41380">MARLQPLAVFSFAAVHLLLFSICPVSSRIYETNDAVIIEVTDIARAKDFGLSTTNFGFPGPIPMAYAVNPYMGLYYQQQQPNFPFWPYPLLKPASISLSAADVDKVTATSADSRQQNIACGVGPDAPPQRFFPDVSIVGGTEAVKNSWPFIVGLRRAGMNTIFCAGSIISQTRILTAAHCVEKLSALDILGLTVSLGMHTQGDGNTFQNDAQQTRRITRVVYHKNYNFETSVNDIAVLTMDPPISYSKAISPVCLPDFNTAADQFVDKDAAIIGWGRLNFGGQQPNALQQATVKITSKADCTTAWASIAKIFNQHICTGADGKDVCQGDSGGPLIVQPTEGSTAWTQVGITSFGLSCPAEANKPSVYANVALFRKWIDTYMKS</sequence>